<dbReference type="OrthoDB" id="5488593at2"/>
<proteinExistence type="predicted"/>
<name>A0A2L0FA68_SORCE</name>
<dbReference type="InterPro" id="IPR002645">
    <property type="entry name" value="STAS_dom"/>
</dbReference>
<reference evidence="4 5" key="1">
    <citation type="submission" date="2015-09" db="EMBL/GenBank/DDBJ databases">
        <title>Sorangium comparison.</title>
        <authorList>
            <person name="Zaburannyi N."/>
            <person name="Bunk B."/>
            <person name="Overmann J."/>
            <person name="Mueller R."/>
        </authorList>
    </citation>
    <scope>NUCLEOTIDE SEQUENCE [LARGE SCALE GENOMIC DNA]</scope>
    <source>
        <strain evidence="4 5">So ce26</strain>
    </source>
</reference>
<dbReference type="Pfam" id="PF01740">
    <property type="entry name" value="STAS"/>
    <property type="match status" value="1"/>
</dbReference>
<dbReference type="AlphaFoldDB" id="A0A2L0FA68"/>
<dbReference type="InterPro" id="IPR013656">
    <property type="entry name" value="PAS_4"/>
</dbReference>
<evidence type="ECO:0000313" key="5">
    <source>
        <dbReference type="Proteomes" id="UP000238348"/>
    </source>
</evidence>
<keyword evidence="1" id="KW-0597">Phosphoprotein</keyword>
<dbReference type="InterPro" id="IPR035965">
    <property type="entry name" value="PAS-like_dom_sf"/>
</dbReference>
<dbReference type="SUPFAM" id="SSF52091">
    <property type="entry name" value="SpoIIaa-like"/>
    <property type="match status" value="1"/>
</dbReference>
<dbReference type="InterPro" id="IPR000700">
    <property type="entry name" value="PAS-assoc_C"/>
</dbReference>
<dbReference type="Gene3D" id="3.30.450.20">
    <property type="entry name" value="PAS domain"/>
    <property type="match status" value="2"/>
</dbReference>
<dbReference type="PROSITE" id="PS50801">
    <property type="entry name" value="STAS"/>
    <property type="match status" value="1"/>
</dbReference>
<dbReference type="SUPFAM" id="SSF55785">
    <property type="entry name" value="PYP-like sensor domain (PAS domain)"/>
    <property type="match status" value="2"/>
</dbReference>
<gene>
    <name evidence="4" type="primary">rsbV</name>
    <name evidence="4" type="ORF">SOCE26_099450</name>
</gene>
<evidence type="ECO:0000259" key="3">
    <source>
        <dbReference type="PROSITE" id="PS50801"/>
    </source>
</evidence>
<organism evidence="4 5">
    <name type="scientific">Sorangium cellulosum</name>
    <name type="common">Polyangium cellulosum</name>
    <dbReference type="NCBI Taxonomy" id="56"/>
    <lineage>
        <taxon>Bacteria</taxon>
        <taxon>Pseudomonadati</taxon>
        <taxon>Myxococcota</taxon>
        <taxon>Polyangia</taxon>
        <taxon>Polyangiales</taxon>
        <taxon>Polyangiaceae</taxon>
        <taxon>Sorangium</taxon>
    </lineage>
</organism>
<feature type="domain" description="PAC" evidence="2">
    <location>
        <begin position="179"/>
        <end position="241"/>
    </location>
</feature>
<accession>A0A2L0FA68</accession>
<evidence type="ECO:0000313" key="4">
    <source>
        <dbReference type="EMBL" id="AUX48411.1"/>
    </source>
</evidence>
<dbReference type="PANTHER" id="PTHR33745">
    <property type="entry name" value="RSBT ANTAGONIST PROTEIN RSBS-RELATED"/>
    <property type="match status" value="1"/>
</dbReference>
<evidence type="ECO:0000259" key="2">
    <source>
        <dbReference type="PROSITE" id="PS50113"/>
    </source>
</evidence>
<dbReference type="Gene3D" id="3.30.750.24">
    <property type="entry name" value="STAS domain"/>
    <property type="match status" value="1"/>
</dbReference>
<dbReference type="InterPro" id="IPR051932">
    <property type="entry name" value="Bact_StressResp_Reg"/>
</dbReference>
<dbReference type="EMBL" id="CP012673">
    <property type="protein sequence ID" value="AUX48411.1"/>
    <property type="molecule type" value="Genomic_DNA"/>
</dbReference>
<dbReference type="RefSeq" id="WP_104986276.1">
    <property type="nucleotide sequence ID" value="NZ_CP012673.1"/>
</dbReference>
<dbReference type="PROSITE" id="PS50113">
    <property type="entry name" value="PAC"/>
    <property type="match status" value="1"/>
</dbReference>
<dbReference type="Pfam" id="PF08448">
    <property type="entry name" value="PAS_4"/>
    <property type="match status" value="1"/>
</dbReference>
<dbReference type="PANTHER" id="PTHR33745:SF3">
    <property type="entry name" value="RSBT CO-ANTAGONIST PROTEIN RSBRC"/>
    <property type="match status" value="1"/>
</dbReference>
<dbReference type="CDD" id="cd07041">
    <property type="entry name" value="STAS_RsbR_RsbS_like"/>
    <property type="match status" value="1"/>
</dbReference>
<sequence length="382" mass="42423">MAQPDSTPSTIDDFFLHCTELVFIASEGGALLRMSRALTRAVSPELLHTASQAGLAPLVHPDDRRAFDEAWTRLRAAAEPVLIDVRLKTADGSFKFFQCAARWVPEKREVYGTLRDAEERIKQEIQIKLLKAINDHLPICLWAIDERGVFVLHDGKGLAAAGLDPGQFVGLNIFEIYPESGTAELRKALEGKMSYFMNELKGVHWEAWYLPIQNERGDVTHVAGITLDITATRRTEHELRAKLELIERQQQVIRSLSTPIIQVWDRVLTLPLVGMFDSVRAADVMEGVLREVVRTRARYAILDLTGIEAMDTETANHLLKLTGAIKLLGAEGIITGIHPAIAQTIVGLGVDLTSIETRSTLRQGLEHCIRRMAGASRRLGQG</sequence>
<protein>
    <submittedName>
        <fullName evidence="4">Anti-anti-sigma factor</fullName>
    </submittedName>
</protein>
<dbReference type="InterPro" id="IPR036513">
    <property type="entry name" value="STAS_dom_sf"/>
</dbReference>
<feature type="domain" description="STAS" evidence="3">
    <location>
        <begin position="257"/>
        <end position="368"/>
    </location>
</feature>
<evidence type="ECO:0000256" key="1">
    <source>
        <dbReference type="ARBA" id="ARBA00022553"/>
    </source>
</evidence>
<dbReference type="Proteomes" id="UP000238348">
    <property type="component" value="Chromosome"/>
</dbReference>